<dbReference type="Proteomes" id="UP000322783">
    <property type="component" value="Unassembled WGS sequence"/>
</dbReference>
<keyword evidence="2" id="KW-1185">Reference proteome</keyword>
<dbReference type="AlphaFoldDB" id="A0A5D6WK60"/>
<evidence type="ECO:0000313" key="1">
    <source>
        <dbReference type="EMBL" id="TYZ27852.1"/>
    </source>
</evidence>
<dbReference type="RefSeq" id="WP_149189463.1">
    <property type="nucleotide sequence ID" value="NZ_VTOZ01000021.1"/>
</dbReference>
<organism evidence="1 2">
    <name type="scientific">Selenomonas caprae</name>
    <dbReference type="NCBI Taxonomy" id="2606905"/>
    <lineage>
        <taxon>Bacteria</taxon>
        <taxon>Bacillati</taxon>
        <taxon>Bacillota</taxon>
        <taxon>Negativicutes</taxon>
        <taxon>Selenomonadales</taxon>
        <taxon>Selenomonadaceae</taxon>
        <taxon>Selenomonas</taxon>
    </lineage>
</organism>
<reference evidence="1 2" key="1">
    <citation type="submission" date="2019-08" db="EMBL/GenBank/DDBJ databases">
        <title>Selenomonas sp. mPRGC5 and Selenomonas sp. mPRGC8 isolated from ruminal fluid of dairy goat (Capra hircus).</title>
        <authorList>
            <person name="Poothong S."/>
            <person name="Nuengjamnong C."/>
            <person name="Tanasupawat S."/>
        </authorList>
    </citation>
    <scope>NUCLEOTIDE SEQUENCE [LARGE SCALE GENOMIC DNA]</scope>
    <source>
        <strain evidence="2">mPRGC8</strain>
    </source>
</reference>
<protein>
    <submittedName>
        <fullName evidence="1">Uncharacterized protein</fullName>
    </submittedName>
</protein>
<gene>
    <name evidence="1" type="ORF">FZ041_10125</name>
</gene>
<sequence length="120" mass="13218">MENKKFANSKLNDQELEGVAGGSAGTTAEDSRFLNVLLAGKPSQCDRYGAARIRFEDHDSEIADAWKSVGVDATIHSGSLISSGWANTYKINGKEVSHYEAMQHAMNVVGKQLSREEWNW</sequence>
<comment type="caution">
    <text evidence="1">The sequence shown here is derived from an EMBL/GenBank/DDBJ whole genome shotgun (WGS) entry which is preliminary data.</text>
</comment>
<dbReference type="EMBL" id="VTOZ01000021">
    <property type="protein sequence ID" value="TYZ27852.1"/>
    <property type="molecule type" value="Genomic_DNA"/>
</dbReference>
<evidence type="ECO:0000313" key="2">
    <source>
        <dbReference type="Proteomes" id="UP000322783"/>
    </source>
</evidence>
<name>A0A5D6WK60_9FIRM</name>
<accession>A0A5D6WK60</accession>
<proteinExistence type="predicted"/>